<organism evidence="1 2">
    <name type="scientific">Christensenella hongkongensis</name>
    <dbReference type="NCBI Taxonomy" id="270498"/>
    <lineage>
        <taxon>Bacteria</taxon>
        <taxon>Bacillati</taxon>
        <taxon>Bacillota</taxon>
        <taxon>Clostridia</taxon>
        <taxon>Christensenellales</taxon>
        <taxon>Christensenellaceae</taxon>
        <taxon>Christensenella</taxon>
    </lineage>
</organism>
<accession>A0A0M2NGS9</accession>
<evidence type="ECO:0008006" key="3">
    <source>
        <dbReference type="Google" id="ProtNLM"/>
    </source>
</evidence>
<dbReference type="AlphaFoldDB" id="A0A0M2NGS9"/>
<comment type="caution">
    <text evidence="1">The sequence shown here is derived from an EMBL/GenBank/DDBJ whole genome shotgun (WGS) entry which is preliminary data.</text>
</comment>
<dbReference type="EMBL" id="LAYJ01000112">
    <property type="protein sequence ID" value="KKI50161.1"/>
    <property type="molecule type" value="Genomic_DNA"/>
</dbReference>
<dbReference type="STRING" id="270498.CHK_2224"/>
<sequence length="240" mass="28082">MFKTENYFVAYIDILGVTRIIENDKDNYYLNKMYNCINEAVEQTKVAMNISGIDNIKVKAFSDNMIFAIPSDFYMKDDHQLIISLNRISAIVQFLQRQFLKVGFLIRGGVTHDKLYIDDTLVWGKALLDSYYLEDKIAFYPRVVIDSKVQKIASQLIPNNKSLDILAINNIKMDFDGMYFFDYLNYPSDEEIKNIVDSSLIKIDLKIKEEKNSRVLQIYGWHKKYLLSCQKQCSKKIEIK</sequence>
<reference evidence="1 2" key="1">
    <citation type="submission" date="2015-04" db="EMBL/GenBank/DDBJ databases">
        <title>Draft genome sequence of bacteremic isolate Catabacter hongkongensis type strain HKU16T.</title>
        <authorList>
            <person name="Lau S.K."/>
            <person name="Teng J.L."/>
            <person name="Huang Y."/>
            <person name="Curreem S.O."/>
            <person name="Tsui S.K."/>
            <person name="Woo P.C."/>
        </authorList>
    </citation>
    <scope>NUCLEOTIDE SEQUENCE [LARGE SCALE GENOMIC DNA]</scope>
    <source>
        <strain evidence="1 2">HKU16</strain>
    </source>
</reference>
<name>A0A0M2NGS9_9FIRM</name>
<evidence type="ECO:0000313" key="2">
    <source>
        <dbReference type="Proteomes" id="UP000034076"/>
    </source>
</evidence>
<dbReference type="Proteomes" id="UP000034076">
    <property type="component" value="Unassembled WGS sequence"/>
</dbReference>
<proteinExistence type="predicted"/>
<protein>
    <recommendedName>
        <fullName evidence="3">Guanylate cyclase domain-containing protein</fullName>
    </recommendedName>
</protein>
<dbReference type="RefSeq" id="WP_046444046.1">
    <property type="nucleotide sequence ID" value="NZ_LAYJ01000112.1"/>
</dbReference>
<gene>
    <name evidence="1" type="ORF">CHK_2224</name>
</gene>
<dbReference type="OrthoDB" id="254488at2"/>
<keyword evidence="2" id="KW-1185">Reference proteome</keyword>
<evidence type="ECO:0000313" key="1">
    <source>
        <dbReference type="EMBL" id="KKI50161.1"/>
    </source>
</evidence>